<dbReference type="HAMAP" id="MF_00101">
    <property type="entry name" value="AcpS"/>
    <property type="match status" value="1"/>
</dbReference>
<accession>A0A1M4UAE3</accession>
<dbReference type="GO" id="GO:0008897">
    <property type="term" value="F:holo-[acyl-carrier-protein] synthase activity"/>
    <property type="evidence" value="ECO:0007669"/>
    <property type="project" value="UniProtKB-UniRule"/>
</dbReference>
<keyword evidence="7 8" id="KW-0275">Fatty acid biosynthesis</keyword>
<dbReference type="NCBIfam" id="TIGR00516">
    <property type="entry name" value="acpS"/>
    <property type="match status" value="1"/>
</dbReference>
<keyword evidence="11" id="KW-1185">Reference proteome</keyword>
<dbReference type="InterPro" id="IPR008278">
    <property type="entry name" value="4-PPantetheinyl_Trfase_dom"/>
</dbReference>
<evidence type="ECO:0000256" key="7">
    <source>
        <dbReference type="ARBA" id="ARBA00023160"/>
    </source>
</evidence>
<gene>
    <name evidence="8" type="primary">acpS</name>
    <name evidence="10" type="ORF">SAMN02746064_00701</name>
</gene>
<name>A0A1M4UAE3_9FIRM</name>
<keyword evidence="1 8" id="KW-0444">Lipid biosynthesis</keyword>
<keyword evidence="6 8" id="KW-0443">Lipid metabolism</keyword>
<evidence type="ECO:0000256" key="4">
    <source>
        <dbReference type="ARBA" id="ARBA00022832"/>
    </source>
</evidence>
<dbReference type="OrthoDB" id="517356at2"/>
<keyword evidence="3 8" id="KW-0479">Metal-binding</keyword>
<keyword evidence="8" id="KW-0963">Cytoplasm</keyword>
<dbReference type="GO" id="GO:0006633">
    <property type="term" value="P:fatty acid biosynthetic process"/>
    <property type="evidence" value="ECO:0007669"/>
    <property type="project" value="UniProtKB-UniRule"/>
</dbReference>
<protein>
    <recommendedName>
        <fullName evidence="8">Holo-[acyl-carrier-protein] synthase</fullName>
        <shortName evidence="8">Holo-ACP synthase</shortName>
        <ecNumber evidence="8">2.7.8.7</ecNumber>
    </recommendedName>
    <alternativeName>
        <fullName evidence="8">4'-phosphopantetheinyl transferase AcpS</fullName>
    </alternativeName>
</protein>
<dbReference type="InterPro" id="IPR002582">
    <property type="entry name" value="ACPS"/>
</dbReference>
<feature type="binding site" evidence="8">
    <location>
        <position position="56"/>
    </location>
    <ligand>
        <name>Mg(2+)</name>
        <dbReference type="ChEBI" id="CHEBI:18420"/>
    </ligand>
</feature>
<proteinExistence type="inferred from homology"/>
<keyword evidence="4 8" id="KW-0276">Fatty acid metabolism</keyword>
<dbReference type="EMBL" id="FQTU01000003">
    <property type="protein sequence ID" value="SHE53752.1"/>
    <property type="molecule type" value="Genomic_DNA"/>
</dbReference>
<dbReference type="InterPro" id="IPR004568">
    <property type="entry name" value="Ppantetheine-prot_Trfase_dom"/>
</dbReference>
<dbReference type="RefSeq" id="WP_073269696.1">
    <property type="nucleotide sequence ID" value="NZ_FQTU01000003.1"/>
</dbReference>
<evidence type="ECO:0000256" key="3">
    <source>
        <dbReference type="ARBA" id="ARBA00022723"/>
    </source>
</evidence>
<dbReference type="GO" id="GO:0000287">
    <property type="term" value="F:magnesium ion binding"/>
    <property type="evidence" value="ECO:0007669"/>
    <property type="project" value="UniProtKB-UniRule"/>
</dbReference>
<dbReference type="GO" id="GO:0005737">
    <property type="term" value="C:cytoplasm"/>
    <property type="evidence" value="ECO:0007669"/>
    <property type="project" value="UniProtKB-SubCell"/>
</dbReference>
<keyword evidence="2 8" id="KW-0808">Transferase</keyword>
<keyword evidence="5 8" id="KW-0460">Magnesium</keyword>
<comment type="cofactor">
    <cofactor evidence="8">
        <name>Mg(2+)</name>
        <dbReference type="ChEBI" id="CHEBI:18420"/>
    </cofactor>
</comment>
<dbReference type="InterPro" id="IPR037143">
    <property type="entry name" value="4-PPantetheinyl_Trfase_dom_sf"/>
</dbReference>
<comment type="catalytic activity">
    <reaction evidence="8">
        <text>apo-[ACP] + CoA = holo-[ACP] + adenosine 3',5'-bisphosphate + H(+)</text>
        <dbReference type="Rhea" id="RHEA:12068"/>
        <dbReference type="Rhea" id="RHEA-COMP:9685"/>
        <dbReference type="Rhea" id="RHEA-COMP:9690"/>
        <dbReference type="ChEBI" id="CHEBI:15378"/>
        <dbReference type="ChEBI" id="CHEBI:29999"/>
        <dbReference type="ChEBI" id="CHEBI:57287"/>
        <dbReference type="ChEBI" id="CHEBI:58343"/>
        <dbReference type="ChEBI" id="CHEBI:64479"/>
        <dbReference type="EC" id="2.7.8.7"/>
    </reaction>
</comment>
<evidence type="ECO:0000256" key="6">
    <source>
        <dbReference type="ARBA" id="ARBA00023098"/>
    </source>
</evidence>
<reference evidence="10 11" key="1">
    <citation type="submission" date="2016-11" db="EMBL/GenBank/DDBJ databases">
        <authorList>
            <person name="Jaros S."/>
            <person name="Januszkiewicz K."/>
            <person name="Wedrychowicz H."/>
        </authorList>
    </citation>
    <scope>NUCLEOTIDE SEQUENCE [LARGE SCALE GENOMIC DNA]</scope>
    <source>
        <strain evidence="10 11">DSM 14828</strain>
    </source>
</reference>
<evidence type="ECO:0000256" key="1">
    <source>
        <dbReference type="ARBA" id="ARBA00022516"/>
    </source>
</evidence>
<dbReference type="SUPFAM" id="SSF56214">
    <property type="entry name" value="4'-phosphopantetheinyl transferase"/>
    <property type="match status" value="1"/>
</dbReference>
<dbReference type="Gene3D" id="3.90.470.20">
    <property type="entry name" value="4'-phosphopantetheinyl transferase domain"/>
    <property type="match status" value="1"/>
</dbReference>
<dbReference type="Pfam" id="PF01648">
    <property type="entry name" value="ACPS"/>
    <property type="match status" value="1"/>
</dbReference>
<feature type="domain" description="4'-phosphopantetheinyl transferase" evidence="9">
    <location>
        <begin position="4"/>
        <end position="98"/>
    </location>
</feature>
<dbReference type="NCBIfam" id="TIGR00556">
    <property type="entry name" value="pantethn_trn"/>
    <property type="match status" value="1"/>
</dbReference>
<evidence type="ECO:0000256" key="2">
    <source>
        <dbReference type="ARBA" id="ARBA00022679"/>
    </source>
</evidence>
<comment type="similarity">
    <text evidence="8">Belongs to the P-Pant transferase superfamily. AcpS family.</text>
</comment>
<comment type="subcellular location">
    <subcellularLocation>
        <location evidence="8">Cytoplasm</location>
    </subcellularLocation>
</comment>
<evidence type="ECO:0000259" key="9">
    <source>
        <dbReference type="Pfam" id="PF01648"/>
    </source>
</evidence>
<sequence length="127" mass="14361">MIYGIGNDVIEVDRVRKTIEKNPRFLVKYFTESEREYFNKRKMSPQTIAGYFSAKEAVSKAMGMGFRFFNMSDIEIVKDAWGKPEVVLIGKAFEYAKDNNIGSILISISHSEKYATAMAVAVLKEGS</sequence>
<dbReference type="EC" id="2.7.8.7" evidence="8"/>
<dbReference type="AlphaFoldDB" id="A0A1M4UAE3"/>
<organism evidence="10 11">
    <name type="scientific">Alkalibacter saccharofermentans DSM 14828</name>
    <dbReference type="NCBI Taxonomy" id="1120975"/>
    <lineage>
        <taxon>Bacteria</taxon>
        <taxon>Bacillati</taxon>
        <taxon>Bacillota</taxon>
        <taxon>Clostridia</taxon>
        <taxon>Eubacteriales</taxon>
        <taxon>Eubacteriaceae</taxon>
        <taxon>Alkalibacter</taxon>
    </lineage>
</organism>
<feature type="binding site" evidence="8">
    <location>
        <position position="8"/>
    </location>
    <ligand>
        <name>Mg(2+)</name>
        <dbReference type="ChEBI" id="CHEBI:18420"/>
    </ligand>
</feature>
<evidence type="ECO:0000256" key="5">
    <source>
        <dbReference type="ARBA" id="ARBA00022842"/>
    </source>
</evidence>
<dbReference type="Proteomes" id="UP000184251">
    <property type="component" value="Unassembled WGS sequence"/>
</dbReference>
<comment type="function">
    <text evidence="8">Transfers the 4'-phosphopantetheine moiety from coenzyme A to a Ser of acyl-carrier-protein.</text>
</comment>
<evidence type="ECO:0000256" key="8">
    <source>
        <dbReference type="HAMAP-Rule" id="MF_00101"/>
    </source>
</evidence>
<dbReference type="STRING" id="1120975.SAMN02746064_00701"/>
<evidence type="ECO:0000313" key="10">
    <source>
        <dbReference type="EMBL" id="SHE53752.1"/>
    </source>
</evidence>
<evidence type="ECO:0000313" key="11">
    <source>
        <dbReference type="Proteomes" id="UP000184251"/>
    </source>
</evidence>